<evidence type="ECO:0000313" key="5">
    <source>
        <dbReference type="Proteomes" id="UP000887577"/>
    </source>
</evidence>
<evidence type="ECO:0000259" key="4">
    <source>
        <dbReference type="PROSITE" id="PS50089"/>
    </source>
</evidence>
<dbReference type="SMART" id="SM00184">
    <property type="entry name" value="RING"/>
    <property type="match status" value="1"/>
</dbReference>
<dbReference type="PROSITE" id="PS50089">
    <property type="entry name" value="ZF_RING_2"/>
    <property type="match status" value="1"/>
</dbReference>
<dbReference type="Proteomes" id="UP000887577">
    <property type="component" value="Unplaced"/>
</dbReference>
<dbReference type="InterPro" id="IPR001841">
    <property type="entry name" value="Znf_RING"/>
</dbReference>
<dbReference type="Gene3D" id="3.30.40.10">
    <property type="entry name" value="Zinc/RING finger domain, C3HC4 (zinc finger)"/>
    <property type="match status" value="1"/>
</dbReference>
<proteinExistence type="predicted"/>
<dbReference type="Pfam" id="PF13639">
    <property type="entry name" value="zf-RING_2"/>
    <property type="match status" value="1"/>
</dbReference>
<dbReference type="WBParaSite" id="PSU_v2.g2943.t1">
    <property type="protein sequence ID" value="PSU_v2.g2943.t1"/>
    <property type="gene ID" value="PSU_v2.g2943"/>
</dbReference>
<keyword evidence="1 3" id="KW-0479">Metal-binding</keyword>
<reference evidence="6" key="1">
    <citation type="submission" date="2022-11" db="UniProtKB">
        <authorList>
            <consortium name="WormBaseParasite"/>
        </authorList>
    </citation>
    <scope>IDENTIFICATION</scope>
</reference>
<keyword evidence="2" id="KW-0862">Zinc</keyword>
<accession>A0A914YRZ0</accession>
<evidence type="ECO:0000256" key="2">
    <source>
        <dbReference type="ARBA" id="ARBA00022833"/>
    </source>
</evidence>
<feature type="domain" description="RING-type" evidence="4">
    <location>
        <begin position="165"/>
        <end position="210"/>
    </location>
</feature>
<sequence length="216" mass="25942">MERDKIKKCQKLPFQICPILNIRGVNQEGIYYIGDRGREYCIKWPTDSLWKKKEFQKWLHEILIRTSDRYRNIADREVLEKLTREEEDISEKLFKKRNPILARTGTLLQWFRFSRTMNIDLEIFGINDCPVSARLIATFRLHYTRNPKIVDETMQRMTAENGEICAICLYKFDLNERYEIWPGTSTAQHLFHYDCILEQFRTDFKCPLCREPASFI</sequence>
<dbReference type="SUPFAM" id="SSF57850">
    <property type="entry name" value="RING/U-box"/>
    <property type="match status" value="1"/>
</dbReference>
<dbReference type="GO" id="GO:0008270">
    <property type="term" value="F:zinc ion binding"/>
    <property type="evidence" value="ECO:0007669"/>
    <property type="project" value="UniProtKB-KW"/>
</dbReference>
<keyword evidence="1 3" id="KW-0863">Zinc-finger</keyword>
<evidence type="ECO:0000256" key="1">
    <source>
        <dbReference type="ARBA" id="ARBA00022771"/>
    </source>
</evidence>
<keyword evidence="5" id="KW-1185">Reference proteome</keyword>
<dbReference type="InterPro" id="IPR013083">
    <property type="entry name" value="Znf_RING/FYVE/PHD"/>
</dbReference>
<name>A0A914YRZ0_9BILA</name>
<dbReference type="AlphaFoldDB" id="A0A914YRZ0"/>
<evidence type="ECO:0000313" key="6">
    <source>
        <dbReference type="WBParaSite" id="PSU_v2.g2943.t1"/>
    </source>
</evidence>
<evidence type="ECO:0000256" key="3">
    <source>
        <dbReference type="PROSITE-ProRule" id="PRU00175"/>
    </source>
</evidence>
<organism evidence="5 6">
    <name type="scientific">Panagrolaimus superbus</name>
    <dbReference type="NCBI Taxonomy" id="310955"/>
    <lineage>
        <taxon>Eukaryota</taxon>
        <taxon>Metazoa</taxon>
        <taxon>Ecdysozoa</taxon>
        <taxon>Nematoda</taxon>
        <taxon>Chromadorea</taxon>
        <taxon>Rhabditida</taxon>
        <taxon>Tylenchina</taxon>
        <taxon>Panagrolaimomorpha</taxon>
        <taxon>Panagrolaimoidea</taxon>
        <taxon>Panagrolaimidae</taxon>
        <taxon>Panagrolaimus</taxon>
    </lineage>
</organism>
<protein>
    <submittedName>
        <fullName evidence="6">RING-type domain-containing protein</fullName>
    </submittedName>
</protein>